<protein>
    <submittedName>
        <fullName evidence="6">Uncharacterized protein</fullName>
    </submittedName>
</protein>
<comment type="subcellular location">
    <subcellularLocation>
        <location evidence="1">Membrane</location>
        <topology evidence="1">Multi-pass membrane protein</topology>
    </subcellularLocation>
</comment>
<dbReference type="OrthoDB" id="3358017at2759"/>
<feature type="transmembrane region" description="Helical" evidence="5">
    <location>
        <begin position="136"/>
        <end position="156"/>
    </location>
</feature>
<keyword evidence="2 5" id="KW-0812">Transmembrane</keyword>
<reference evidence="6 7" key="1">
    <citation type="journal article" date="2014" name="BMC Genomics">
        <title>Comparative genome sequencing reveals chemotype-specific gene clusters in the toxigenic black mold Stachybotrys.</title>
        <authorList>
            <person name="Semeiks J."/>
            <person name="Borek D."/>
            <person name="Otwinowski Z."/>
            <person name="Grishin N.V."/>
        </authorList>
    </citation>
    <scope>NUCLEOTIDE SEQUENCE [LARGE SCALE GENOMIC DNA]</scope>
    <source>
        <strain evidence="7">CBS 109288 / IBT 7711</strain>
    </source>
</reference>
<dbReference type="EMBL" id="KL647490">
    <property type="protein sequence ID" value="KEY74783.1"/>
    <property type="molecule type" value="Genomic_DNA"/>
</dbReference>
<evidence type="ECO:0000256" key="4">
    <source>
        <dbReference type="ARBA" id="ARBA00023136"/>
    </source>
</evidence>
<dbReference type="HOGENOM" id="CLU_033465_3_1_1"/>
<feature type="transmembrane region" description="Helical" evidence="5">
    <location>
        <begin position="171"/>
        <end position="190"/>
    </location>
</feature>
<evidence type="ECO:0000256" key="1">
    <source>
        <dbReference type="ARBA" id="ARBA00004141"/>
    </source>
</evidence>
<evidence type="ECO:0000256" key="5">
    <source>
        <dbReference type="SAM" id="Phobius"/>
    </source>
</evidence>
<dbReference type="PANTHER" id="PTHR31465:SF1">
    <property type="entry name" value="PROTEIN RTA1-RELATED"/>
    <property type="match status" value="1"/>
</dbReference>
<keyword evidence="7" id="KW-1185">Reference proteome</keyword>
<dbReference type="Proteomes" id="UP000028045">
    <property type="component" value="Unassembled WGS sequence"/>
</dbReference>
<gene>
    <name evidence="6" type="ORF">S7711_06681</name>
</gene>
<dbReference type="PANTHER" id="PTHR31465">
    <property type="entry name" value="PROTEIN RTA1-RELATED"/>
    <property type="match status" value="1"/>
</dbReference>
<feature type="transmembrane region" description="Helical" evidence="5">
    <location>
        <begin position="20"/>
        <end position="43"/>
    </location>
</feature>
<organism evidence="6 7">
    <name type="scientific">Stachybotrys chartarum (strain CBS 109288 / IBT 7711)</name>
    <name type="common">Toxic black mold</name>
    <name type="synonym">Stilbospora chartarum</name>
    <dbReference type="NCBI Taxonomy" id="1280523"/>
    <lineage>
        <taxon>Eukaryota</taxon>
        <taxon>Fungi</taxon>
        <taxon>Dikarya</taxon>
        <taxon>Ascomycota</taxon>
        <taxon>Pezizomycotina</taxon>
        <taxon>Sordariomycetes</taxon>
        <taxon>Hypocreomycetidae</taxon>
        <taxon>Hypocreales</taxon>
        <taxon>Stachybotryaceae</taxon>
        <taxon>Stachybotrys</taxon>
    </lineage>
</organism>
<dbReference type="InterPro" id="IPR007568">
    <property type="entry name" value="RTA1"/>
</dbReference>
<keyword evidence="4 5" id="KW-0472">Membrane</keyword>
<keyword evidence="3 5" id="KW-1133">Transmembrane helix</keyword>
<name>A0A084BB54_STACB</name>
<evidence type="ECO:0000256" key="3">
    <source>
        <dbReference type="ARBA" id="ARBA00022989"/>
    </source>
</evidence>
<feature type="transmembrane region" description="Helical" evidence="5">
    <location>
        <begin position="92"/>
        <end position="116"/>
    </location>
</feature>
<sequence length="217" mass="24668">MSSNEAPTYTLGPYIMQTLLLLLAPALYAASIYMILGRIIVLTEGDRLSIIPRKWLTKLFVFGDVLSFLLQGAGGGIMASGSLEALHNGERIIISGLVVQIIFFSLFAITACIFHVRLSHSPTEKVVAFDIPWRKYLHVLYIVSFLVIVRSMFRLIEYAQGNDGYLISHEIYLYIFDSLLMWLAMMAFAWEHPSEINAKLRQGSKAVRRFTQFYYAK</sequence>
<proteinExistence type="predicted"/>
<evidence type="ECO:0000313" key="6">
    <source>
        <dbReference type="EMBL" id="KEY74783.1"/>
    </source>
</evidence>
<accession>A0A084BB54</accession>
<dbReference type="GO" id="GO:0016020">
    <property type="term" value="C:membrane"/>
    <property type="evidence" value="ECO:0007669"/>
    <property type="project" value="UniProtKB-SubCell"/>
</dbReference>
<dbReference type="Pfam" id="PF04479">
    <property type="entry name" value="RTA1"/>
    <property type="match status" value="1"/>
</dbReference>
<evidence type="ECO:0000256" key="2">
    <source>
        <dbReference type="ARBA" id="ARBA00022692"/>
    </source>
</evidence>
<evidence type="ECO:0000313" key="7">
    <source>
        <dbReference type="Proteomes" id="UP000028045"/>
    </source>
</evidence>
<feature type="transmembrane region" description="Helical" evidence="5">
    <location>
        <begin position="55"/>
        <end position="80"/>
    </location>
</feature>
<dbReference type="AlphaFoldDB" id="A0A084BB54"/>